<dbReference type="Proteomes" id="UP000221165">
    <property type="component" value="Unassembled WGS sequence"/>
</dbReference>
<dbReference type="EMBL" id="MIGC01008976">
    <property type="protein sequence ID" value="PHJ15242.1"/>
    <property type="molecule type" value="Genomic_DNA"/>
</dbReference>
<sequence>RDDFTEIRRGEPSSVLGVDSTGSLVAQSHLLIKNGGPAGEMLRSLTLVGEFLVSENKYYTFELGKRLFEFHRSLYLMRGQGDQACNIM</sequence>
<protein>
    <submittedName>
        <fullName evidence="1">Uncharacterized protein</fullName>
    </submittedName>
</protein>
<accession>A0A2C6KFB2</accession>
<dbReference type="AlphaFoldDB" id="A0A2C6KFB2"/>
<dbReference type="GeneID" id="94434260"/>
<organism evidence="1 2">
    <name type="scientific">Cystoisospora suis</name>
    <dbReference type="NCBI Taxonomy" id="483139"/>
    <lineage>
        <taxon>Eukaryota</taxon>
        <taxon>Sar</taxon>
        <taxon>Alveolata</taxon>
        <taxon>Apicomplexa</taxon>
        <taxon>Conoidasida</taxon>
        <taxon>Coccidia</taxon>
        <taxon>Eucoccidiorida</taxon>
        <taxon>Eimeriorina</taxon>
        <taxon>Sarcocystidae</taxon>
        <taxon>Cystoisospora</taxon>
    </lineage>
</organism>
<gene>
    <name evidence="1" type="ORF">CSUI_010948</name>
</gene>
<proteinExistence type="predicted"/>
<reference evidence="1 2" key="1">
    <citation type="journal article" date="2017" name="Int. J. Parasitol.">
        <title>The genome of the protozoan parasite Cystoisospora suis and a reverse vaccinology approach to identify vaccine candidates.</title>
        <authorList>
            <person name="Palmieri N."/>
            <person name="Shrestha A."/>
            <person name="Ruttkowski B."/>
            <person name="Beck T."/>
            <person name="Vogl C."/>
            <person name="Tomley F."/>
            <person name="Blake D.P."/>
            <person name="Joachim A."/>
        </authorList>
    </citation>
    <scope>NUCLEOTIDE SEQUENCE [LARGE SCALE GENOMIC DNA]</scope>
    <source>
        <strain evidence="1 2">Wien I</strain>
    </source>
</reference>
<feature type="non-terminal residue" evidence="1">
    <location>
        <position position="1"/>
    </location>
</feature>
<keyword evidence="2" id="KW-1185">Reference proteome</keyword>
<name>A0A2C6KFB2_9APIC</name>
<dbReference type="RefSeq" id="XP_067916976.1">
    <property type="nucleotide sequence ID" value="XM_068071049.1"/>
</dbReference>
<evidence type="ECO:0000313" key="2">
    <source>
        <dbReference type="Proteomes" id="UP000221165"/>
    </source>
</evidence>
<comment type="caution">
    <text evidence="1">The sequence shown here is derived from an EMBL/GenBank/DDBJ whole genome shotgun (WGS) entry which is preliminary data.</text>
</comment>
<dbReference type="VEuPathDB" id="ToxoDB:CSUI_010948"/>
<evidence type="ECO:0000313" key="1">
    <source>
        <dbReference type="EMBL" id="PHJ15242.1"/>
    </source>
</evidence>